<keyword evidence="3" id="KW-0511">Multifunctional enzyme</keyword>
<dbReference type="InterPro" id="IPR035929">
    <property type="entry name" value="CoaB-like_sf"/>
</dbReference>
<evidence type="ECO:0000256" key="4">
    <source>
        <dbReference type="RuleBase" id="RU364078"/>
    </source>
</evidence>
<dbReference type="NCBIfam" id="TIGR00521">
    <property type="entry name" value="coaBC_dfp"/>
    <property type="match status" value="1"/>
</dbReference>
<dbReference type="EMBL" id="CP159373">
    <property type="protein sequence ID" value="XCN74740.1"/>
    <property type="molecule type" value="Genomic_DNA"/>
</dbReference>
<dbReference type="GO" id="GO:0004633">
    <property type="term" value="F:phosphopantothenoylcysteine decarboxylase activity"/>
    <property type="evidence" value="ECO:0007669"/>
    <property type="project" value="UniProtKB-UniRule"/>
</dbReference>
<comment type="pathway">
    <text evidence="3 4">Cofactor biosynthesis; coenzyme A biosynthesis; CoA from (R)-pantothenate: step 2/5.</text>
</comment>
<dbReference type="InterPro" id="IPR005252">
    <property type="entry name" value="CoaBC"/>
</dbReference>
<dbReference type="InterPro" id="IPR036551">
    <property type="entry name" value="Flavin_trans-like"/>
</dbReference>
<gene>
    <name evidence="3 7" type="primary">coaBC</name>
    <name evidence="7" type="ORF">Q3M24_08355</name>
</gene>
<feature type="binding site" evidence="3">
    <location>
        <position position="276"/>
    </location>
    <ligand>
        <name>CTP</name>
        <dbReference type="ChEBI" id="CHEBI:37563"/>
    </ligand>
</feature>
<feature type="binding site" evidence="3">
    <location>
        <position position="335"/>
    </location>
    <ligand>
        <name>CTP</name>
        <dbReference type="ChEBI" id="CHEBI:37563"/>
    </ligand>
</feature>
<comment type="similarity">
    <text evidence="3 4">In the C-terminal section; belongs to the PPC synthetase family.</text>
</comment>
<dbReference type="GO" id="GO:0071513">
    <property type="term" value="C:phosphopantothenoylcysteine decarboxylase complex"/>
    <property type="evidence" value="ECO:0007669"/>
    <property type="project" value="TreeGrafter"/>
</dbReference>
<evidence type="ECO:0000313" key="7">
    <source>
        <dbReference type="EMBL" id="XCN74740.1"/>
    </source>
</evidence>
<dbReference type="InterPro" id="IPR003382">
    <property type="entry name" value="Flavoprotein"/>
</dbReference>
<dbReference type="Pfam" id="PF02441">
    <property type="entry name" value="Flavoprotein"/>
    <property type="match status" value="1"/>
</dbReference>
<comment type="pathway">
    <text evidence="3 4">Cofactor biosynthesis; coenzyme A biosynthesis; CoA from (R)-pantothenate: step 3/5.</text>
</comment>
<evidence type="ECO:0000259" key="5">
    <source>
        <dbReference type="Pfam" id="PF02441"/>
    </source>
</evidence>
<dbReference type="EC" id="4.1.1.36" evidence="3"/>
<dbReference type="HAMAP" id="MF_02225">
    <property type="entry name" value="CoaBC"/>
    <property type="match status" value="1"/>
</dbReference>
<dbReference type="Pfam" id="PF04127">
    <property type="entry name" value="DFP"/>
    <property type="match status" value="1"/>
</dbReference>
<feature type="region of interest" description="Phosphopantothenoylcysteine decarboxylase" evidence="3">
    <location>
        <begin position="1"/>
        <end position="187"/>
    </location>
</feature>
<keyword evidence="3 4" id="KW-0288">FMN</keyword>
<dbReference type="GO" id="GO:0046872">
    <property type="term" value="F:metal ion binding"/>
    <property type="evidence" value="ECO:0007669"/>
    <property type="project" value="UniProtKB-KW"/>
</dbReference>
<keyword evidence="2 3" id="KW-0456">Lyase</keyword>
<feature type="binding site" evidence="3">
    <location>
        <position position="321"/>
    </location>
    <ligand>
        <name>CTP</name>
        <dbReference type="ChEBI" id="CHEBI:37563"/>
    </ligand>
</feature>
<organism evidence="7">
    <name type="scientific">Candidatus Electrothrix aestuarii</name>
    <dbReference type="NCBI Taxonomy" id="3062594"/>
    <lineage>
        <taxon>Bacteria</taxon>
        <taxon>Pseudomonadati</taxon>
        <taxon>Thermodesulfobacteriota</taxon>
        <taxon>Desulfobulbia</taxon>
        <taxon>Desulfobulbales</taxon>
        <taxon>Desulfobulbaceae</taxon>
        <taxon>Candidatus Electrothrix</taxon>
    </lineage>
</organism>
<keyword evidence="3 4" id="KW-0436">Ligase</keyword>
<comment type="catalytic activity">
    <reaction evidence="3 4">
        <text>(R)-4'-phosphopantothenate + L-cysteine + CTP = N-[(R)-4-phosphopantothenoyl]-L-cysteine + CMP + diphosphate + H(+)</text>
        <dbReference type="Rhea" id="RHEA:19397"/>
        <dbReference type="ChEBI" id="CHEBI:10986"/>
        <dbReference type="ChEBI" id="CHEBI:15378"/>
        <dbReference type="ChEBI" id="CHEBI:33019"/>
        <dbReference type="ChEBI" id="CHEBI:35235"/>
        <dbReference type="ChEBI" id="CHEBI:37563"/>
        <dbReference type="ChEBI" id="CHEBI:59458"/>
        <dbReference type="ChEBI" id="CHEBI:60377"/>
        <dbReference type="EC" id="6.3.2.5"/>
    </reaction>
</comment>
<keyword evidence="3 4" id="KW-0285">Flavoprotein</keyword>
<dbReference type="PANTHER" id="PTHR14359">
    <property type="entry name" value="HOMO-OLIGOMERIC FLAVIN CONTAINING CYS DECARBOXYLASE FAMILY"/>
    <property type="match status" value="1"/>
</dbReference>
<feature type="binding site" evidence="3">
    <location>
        <position position="339"/>
    </location>
    <ligand>
        <name>CTP</name>
        <dbReference type="ChEBI" id="CHEBI:37563"/>
    </ligand>
</feature>
<dbReference type="GO" id="GO:0015937">
    <property type="term" value="P:coenzyme A biosynthetic process"/>
    <property type="evidence" value="ECO:0007669"/>
    <property type="project" value="UniProtKB-UniRule"/>
</dbReference>
<evidence type="ECO:0000256" key="1">
    <source>
        <dbReference type="ARBA" id="ARBA00022793"/>
    </source>
</evidence>
<dbReference type="Gene3D" id="3.40.50.10300">
    <property type="entry name" value="CoaB-like"/>
    <property type="match status" value="1"/>
</dbReference>
<comment type="cofactor">
    <cofactor evidence="3">
        <name>Mg(2+)</name>
        <dbReference type="ChEBI" id="CHEBI:18420"/>
    </cofactor>
</comment>
<evidence type="ECO:0000256" key="2">
    <source>
        <dbReference type="ARBA" id="ARBA00023239"/>
    </source>
</evidence>
<sequence length="399" mass="42457">MQGRKILFGVTGSVAAFKAAGWVSTLAKEEAQVTVVMTESATRFVTPLTFGALSGQQVYTDMFGTGAEEMMAHISLSGDADVVLIAPATAQTIARLAQGMADNLLSAAVLASAAPVVVCPAMNTRMLAHPATQRNLATLREFGYIIIEPESGVLACGEVGSGRLAEWETVQEVLQGLFVEQDLAGQHILITAGPTREPLDPARYLSNRSSGKMGYALARTAKRRGAGVTLVSGPTSLPVPPGVTLVPVQTAAEMAAAVQEHAPAAHIIVKAAAVADFRPKEFAALKIKKQSADLRLELVPNQDILATLGRERRADQILVGFAAESNNHEAEGRRKLETKKADMIVVNDILGERTGFDVDTNQVLLITRDNAEQLALLSKEETANSIWDKVMILGKVDKV</sequence>
<dbReference type="InterPro" id="IPR007085">
    <property type="entry name" value="DNA/pantothenate-metab_flavo_C"/>
</dbReference>
<feature type="region of interest" description="Phosphopantothenate--cysteine ligase" evidence="3">
    <location>
        <begin position="188"/>
        <end position="399"/>
    </location>
</feature>
<dbReference type="KEGG" id="eaj:Q3M24_08355"/>
<reference evidence="7" key="1">
    <citation type="journal article" date="2024" name="Syst. Appl. Microbiol.">
        <title>First single-strain enrichments of Electrothrix cable bacteria, description of E. aestuarii sp. nov. and E. rattekaaiensis sp. nov., and proposal of a cable bacteria taxonomy following the rules of the SeqCode.</title>
        <authorList>
            <person name="Plum-Jensen L.E."/>
            <person name="Schramm A."/>
            <person name="Marshall I.P.G."/>
        </authorList>
    </citation>
    <scope>NUCLEOTIDE SEQUENCE</scope>
    <source>
        <strain evidence="7">Rat1</strain>
    </source>
</reference>
<dbReference type="EC" id="6.3.2.5" evidence="3"/>
<feature type="active site" description="Proton donor" evidence="3">
    <location>
        <position position="156"/>
    </location>
</feature>
<comment type="similarity">
    <text evidence="3 4">In the N-terminal section; belongs to the HFCD (homo-oligomeric flavin containing Cys decarboxylase) superfamily.</text>
</comment>
<dbReference type="GO" id="GO:0004632">
    <property type="term" value="F:phosphopantothenate--cysteine ligase activity"/>
    <property type="evidence" value="ECO:0007669"/>
    <property type="project" value="UniProtKB-UniRule"/>
</dbReference>
<keyword evidence="3" id="KW-0460">Magnesium</keyword>
<dbReference type="Gene3D" id="3.40.50.1950">
    <property type="entry name" value="Flavin prenyltransferase-like"/>
    <property type="match status" value="1"/>
</dbReference>
<keyword evidence="1 3" id="KW-0210">Decarboxylase</keyword>
<feature type="domain" description="DNA/pantothenate metabolism flavoprotein C-terminal" evidence="6">
    <location>
        <begin position="183"/>
        <end position="391"/>
    </location>
</feature>
<dbReference type="SUPFAM" id="SSF102645">
    <property type="entry name" value="CoaB-like"/>
    <property type="match status" value="1"/>
</dbReference>
<accession>A0AAU8LYU7</accession>
<dbReference type="SUPFAM" id="SSF52507">
    <property type="entry name" value="Homo-oligomeric flavin-containing Cys decarboxylases, HFCD"/>
    <property type="match status" value="1"/>
</dbReference>
<comment type="caution">
    <text evidence="3">Lacks conserved residue(s) required for the propagation of feature annotation.</text>
</comment>
<dbReference type="AlphaFoldDB" id="A0AAU8LYU7"/>
<keyword evidence="3" id="KW-0479">Metal-binding</keyword>
<evidence type="ECO:0000256" key="3">
    <source>
        <dbReference type="HAMAP-Rule" id="MF_02225"/>
    </source>
</evidence>
<proteinExistence type="inferred from homology"/>
<feature type="domain" description="Flavoprotein" evidence="5">
    <location>
        <begin position="5"/>
        <end position="173"/>
    </location>
</feature>
<dbReference type="PANTHER" id="PTHR14359:SF6">
    <property type="entry name" value="PHOSPHOPANTOTHENOYLCYSTEINE DECARBOXYLASE"/>
    <property type="match status" value="1"/>
</dbReference>
<reference evidence="7" key="2">
    <citation type="submission" date="2024-06" db="EMBL/GenBank/DDBJ databases">
        <authorList>
            <person name="Plum-Jensen L.E."/>
            <person name="Schramm A."/>
            <person name="Marshall I.P.G."/>
        </authorList>
    </citation>
    <scope>NUCLEOTIDE SEQUENCE</scope>
    <source>
        <strain evidence="7">Rat1</strain>
    </source>
</reference>
<evidence type="ECO:0000259" key="6">
    <source>
        <dbReference type="Pfam" id="PF04127"/>
    </source>
</evidence>
<dbReference type="GO" id="GO:0010181">
    <property type="term" value="F:FMN binding"/>
    <property type="evidence" value="ECO:0007669"/>
    <property type="project" value="UniProtKB-UniRule"/>
</dbReference>
<dbReference type="GO" id="GO:0015941">
    <property type="term" value="P:pantothenate catabolic process"/>
    <property type="evidence" value="ECO:0007669"/>
    <property type="project" value="InterPro"/>
</dbReference>
<comment type="catalytic activity">
    <reaction evidence="3 4">
        <text>N-[(R)-4-phosphopantothenoyl]-L-cysteine + H(+) = (R)-4'-phosphopantetheine + CO2</text>
        <dbReference type="Rhea" id="RHEA:16793"/>
        <dbReference type="ChEBI" id="CHEBI:15378"/>
        <dbReference type="ChEBI" id="CHEBI:16526"/>
        <dbReference type="ChEBI" id="CHEBI:59458"/>
        <dbReference type="ChEBI" id="CHEBI:61723"/>
        <dbReference type="EC" id="4.1.1.36"/>
    </reaction>
</comment>
<comment type="cofactor">
    <cofactor evidence="3">
        <name>FMN</name>
        <dbReference type="ChEBI" id="CHEBI:58210"/>
    </cofactor>
    <text evidence="3">Binds 1 FMN per subunit.</text>
</comment>
<comment type="function">
    <text evidence="4">Catalyzes two steps in the biosynthesis of coenzyme A. In the first step cysteine is conjugated to 4'-phosphopantothenate to form 4-phosphopantothenoylcysteine, in the latter compound is decarboxylated to form 4'-phosphopantotheine.</text>
</comment>
<name>A0AAU8LYU7_9BACT</name>
<feature type="binding site" evidence="3">
    <location>
        <position position="286"/>
    </location>
    <ligand>
        <name>CTP</name>
        <dbReference type="ChEBI" id="CHEBI:37563"/>
    </ligand>
</feature>
<protein>
    <recommendedName>
        <fullName evidence="3">Coenzyme A biosynthesis bifunctional protein CoaBC</fullName>
    </recommendedName>
    <alternativeName>
        <fullName evidence="3">DNA/pantothenate metabolism flavoprotein</fullName>
    </alternativeName>
    <alternativeName>
        <fullName evidence="3">Phosphopantothenoylcysteine synthetase/decarboxylase</fullName>
        <shortName evidence="3">PPCS-PPCDC</shortName>
    </alternativeName>
    <domain>
        <recommendedName>
            <fullName evidence="3">Phosphopantothenoylcysteine decarboxylase</fullName>
            <shortName evidence="3">PPC decarboxylase</shortName>
            <shortName evidence="3">PPC-DC</shortName>
            <ecNumber evidence="3">4.1.1.36</ecNumber>
        </recommendedName>
        <alternativeName>
            <fullName evidence="3">CoaC</fullName>
        </alternativeName>
    </domain>
    <domain>
        <recommendedName>
            <fullName evidence="3">Phosphopantothenate--cysteine ligase</fullName>
            <ecNumber evidence="3">6.3.2.5</ecNumber>
        </recommendedName>
        <alternativeName>
            <fullName evidence="3">CoaB</fullName>
        </alternativeName>
        <alternativeName>
            <fullName evidence="3">Phosphopantothenoylcysteine synthetase</fullName>
            <shortName evidence="3">PPC synthetase</shortName>
            <shortName evidence="3">PPC-S</shortName>
        </alternativeName>
    </domain>
</protein>
<comment type="function">
    <text evidence="3">Catalyzes two sequential steps in the biosynthesis of coenzyme A. In the first step cysteine is conjugated to 4'-phosphopantothenate to form 4-phosphopantothenoylcysteine. In the second step the latter compound is decarboxylated to form 4'-phosphopantotheine.</text>
</comment>